<reference evidence="1 2" key="1">
    <citation type="submission" date="2018-11" db="EMBL/GenBank/DDBJ databases">
        <authorList>
            <consortium name="Pathogen Informatics"/>
        </authorList>
    </citation>
    <scope>NUCLEOTIDE SEQUENCE [LARGE SCALE GENOMIC DNA]</scope>
</reference>
<proteinExistence type="predicted"/>
<evidence type="ECO:0000313" key="2">
    <source>
        <dbReference type="Proteomes" id="UP000271098"/>
    </source>
</evidence>
<dbReference type="EMBL" id="UYRT01010857">
    <property type="protein sequence ID" value="VDK49862.1"/>
    <property type="molecule type" value="Genomic_DNA"/>
</dbReference>
<protein>
    <submittedName>
        <fullName evidence="1">Uncharacterized protein</fullName>
    </submittedName>
</protein>
<dbReference type="Proteomes" id="UP000271098">
    <property type="component" value="Unassembled WGS sequence"/>
</dbReference>
<accession>A0A3P6QIT8</accession>
<gene>
    <name evidence="1" type="ORF">GPUH_LOCUS5247</name>
</gene>
<dbReference type="AlphaFoldDB" id="A0A3P6QIT8"/>
<organism evidence="1 2">
    <name type="scientific">Gongylonema pulchrum</name>
    <dbReference type="NCBI Taxonomy" id="637853"/>
    <lineage>
        <taxon>Eukaryota</taxon>
        <taxon>Metazoa</taxon>
        <taxon>Ecdysozoa</taxon>
        <taxon>Nematoda</taxon>
        <taxon>Chromadorea</taxon>
        <taxon>Rhabditida</taxon>
        <taxon>Spirurina</taxon>
        <taxon>Spiruromorpha</taxon>
        <taxon>Spiruroidea</taxon>
        <taxon>Gongylonematidae</taxon>
        <taxon>Gongylonema</taxon>
    </lineage>
</organism>
<evidence type="ECO:0000313" key="1">
    <source>
        <dbReference type="EMBL" id="VDK49862.1"/>
    </source>
</evidence>
<sequence>MPVTIAGSDIARGIVWSRGEDASSDGVKSATVTAAIPLASVATDD</sequence>
<name>A0A3P6QIT8_9BILA</name>
<keyword evidence="2" id="KW-1185">Reference proteome</keyword>